<comment type="caution">
    <text evidence="1">The sequence shown here is derived from an EMBL/GenBank/DDBJ whole genome shotgun (WGS) entry which is preliminary data.</text>
</comment>
<protein>
    <submittedName>
        <fullName evidence="1">Uncharacterized protein</fullName>
    </submittedName>
</protein>
<proteinExistence type="predicted"/>
<gene>
    <name evidence="1" type="ORF">GCM10007925_12580</name>
</gene>
<organism evidence="1 2">
    <name type="scientific">Sphingomonas astaxanthinifaciens DSM 22298</name>
    <dbReference type="NCBI Taxonomy" id="1123267"/>
    <lineage>
        <taxon>Bacteria</taxon>
        <taxon>Pseudomonadati</taxon>
        <taxon>Pseudomonadota</taxon>
        <taxon>Alphaproteobacteria</taxon>
        <taxon>Sphingomonadales</taxon>
        <taxon>Sphingomonadaceae</taxon>
        <taxon>Sphingomonas</taxon>
    </lineage>
</organism>
<dbReference type="EMBL" id="BSOO01000010">
    <property type="protein sequence ID" value="GLR47546.1"/>
    <property type="molecule type" value="Genomic_DNA"/>
</dbReference>
<sequence>MSTPRGGRQLRRREREARPVCGRAAEAALPDTTDVTEILRDGFLSQLYEVSKFAGHGEHVSD</sequence>
<evidence type="ECO:0000313" key="2">
    <source>
        <dbReference type="Proteomes" id="UP001156703"/>
    </source>
</evidence>
<name>A0ABQ5Z7N6_9SPHN</name>
<reference evidence="2" key="1">
    <citation type="journal article" date="2019" name="Int. J. Syst. Evol. Microbiol.">
        <title>The Global Catalogue of Microorganisms (GCM) 10K type strain sequencing project: providing services to taxonomists for standard genome sequencing and annotation.</title>
        <authorList>
            <consortium name="The Broad Institute Genomics Platform"/>
            <consortium name="The Broad Institute Genome Sequencing Center for Infectious Disease"/>
            <person name="Wu L."/>
            <person name="Ma J."/>
        </authorList>
    </citation>
    <scope>NUCLEOTIDE SEQUENCE [LARGE SCALE GENOMIC DNA]</scope>
    <source>
        <strain evidence="2">NBRC 102146</strain>
    </source>
</reference>
<evidence type="ECO:0000313" key="1">
    <source>
        <dbReference type="EMBL" id="GLR47546.1"/>
    </source>
</evidence>
<accession>A0ABQ5Z7N6</accession>
<keyword evidence="2" id="KW-1185">Reference proteome</keyword>
<dbReference type="Proteomes" id="UP001156703">
    <property type="component" value="Unassembled WGS sequence"/>
</dbReference>